<keyword evidence="5" id="KW-0233">DNA recombination</keyword>
<dbReference type="InterPro" id="IPR012337">
    <property type="entry name" value="RNaseH-like_sf"/>
</dbReference>
<keyword evidence="3" id="KW-0815">Transposition</keyword>
<dbReference type="InterPro" id="IPR025246">
    <property type="entry name" value="IS30-like_HTH"/>
</dbReference>
<proteinExistence type="inferred from homology"/>
<name>A0A1Y6JU91_9LACO</name>
<dbReference type="GO" id="GO:0004803">
    <property type="term" value="F:transposase activity"/>
    <property type="evidence" value="ECO:0007669"/>
    <property type="project" value="InterPro"/>
</dbReference>
<evidence type="ECO:0000256" key="1">
    <source>
        <dbReference type="ARBA" id="ARBA00002190"/>
    </source>
</evidence>
<dbReference type="Pfam" id="PF00665">
    <property type="entry name" value="rve"/>
    <property type="match status" value="1"/>
</dbReference>
<dbReference type="KEGG" id="lzy:LZ3411_0365"/>
<comment type="function">
    <text evidence="1">Required for the transposition of the insertion element.</text>
</comment>
<comment type="similarity">
    <text evidence="2">Belongs to the transposase IS30 family.</text>
</comment>
<dbReference type="InterPro" id="IPR053392">
    <property type="entry name" value="Transposase_IS30-like"/>
</dbReference>
<gene>
    <name evidence="7" type="ORF">LZ3411_0365</name>
</gene>
<evidence type="ECO:0000259" key="6">
    <source>
        <dbReference type="PROSITE" id="PS50994"/>
    </source>
</evidence>
<organism evidence="7 8">
    <name type="scientific">Levilactobacillus zymae</name>
    <dbReference type="NCBI Taxonomy" id="267363"/>
    <lineage>
        <taxon>Bacteria</taxon>
        <taxon>Bacillati</taxon>
        <taxon>Bacillota</taxon>
        <taxon>Bacilli</taxon>
        <taxon>Lactobacillales</taxon>
        <taxon>Lactobacillaceae</taxon>
        <taxon>Levilactobacillus</taxon>
    </lineage>
</organism>
<accession>A0A1Y6JU91</accession>
<dbReference type="NCBIfam" id="NF033563">
    <property type="entry name" value="transpos_IS30"/>
    <property type="match status" value="1"/>
</dbReference>
<protein>
    <submittedName>
        <fullName evidence="7">Mobile element protein</fullName>
    </submittedName>
</protein>
<evidence type="ECO:0000313" key="8">
    <source>
        <dbReference type="Proteomes" id="UP000195412"/>
    </source>
</evidence>
<evidence type="ECO:0000256" key="4">
    <source>
        <dbReference type="ARBA" id="ARBA00023125"/>
    </source>
</evidence>
<dbReference type="GO" id="GO:0015074">
    <property type="term" value="P:DNA integration"/>
    <property type="evidence" value="ECO:0007669"/>
    <property type="project" value="InterPro"/>
</dbReference>
<evidence type="ECO:0000256" key="2">
    <source>
        <dbReference type="ARBA" id="ARBA00006363"/>
    </source>
</evidence>
<dbReference type="AlphaFoldDB" id="A0A1Y6JU91"/>
<dbReference type="GO" id="GO:0005829">
    <property type="term" value="C:cytosol"/>
    <property type="evidence" value="ECO:0007669"/>
    <property type="project" value="TreeGrafter"/>
</dbReference>
<keyword evidence="4" id="KW-0238">DNA-binding</keyword>
<dbReference type="PROSITE" id="PS01043">
    <property type="entry name" value="TRANSPOSASE_IS30"/>
    <property type="match status" value="1"/>
</dbReference>
<dbReference type="PANTHER" id="PTHR10948">
    <property type="entry name" value="TRANSPOSASE"/>
    <property type="match status" value="1"/>
</dbReference>
<dbReference type="EMBL" id="LT854705">
    <property type="protein sequence ID" value="SMS13415.1"/>
    <property type="molecule type" value="Genomic_DNA"/>
</dbReference>
<dbReference type="InterPro" id="IPR001584">
    <property type="entry name" value="Integrase_cat-core"/>
</dbReference>
<dbReference type="PROSITE" id="PS50994">
    <property type="entry name" value="INTEGRASE"/>
    <property type="match status" value="1"/>
</dbReference>
<dbReference type="InterPro" id="IPR051917">
    <property type="entry name" value="Transposase-Integrase"/>
</dbReference>
<dbReference type="Pfam" id="PF13936">
    <property type="entry name" value="HTH_38"/>
    <property type="match status" value="1"/>
</dbReference>
<dbReference type="GO" id="GO:0003677">
    <property type="term" value="F:DNA binding"/>
    <property type="evidence" value="ECO:0007669"/>
    <property type="project" value="UniProtKB-KW"/>
</dbReference>
<reference evidence="8" key="1">
    <citation type="submission" date="2017-05" db="EMBL/GenBank/DDBJ databases">
        <authorList>
            <person name="Papadimitriou K."/>
        </authorList>
    </citation>
    <scope>NUCLEOTIDE SEQUENCE [LARGE SCALE GENOMIC DNA]</scope>
    <source>
        <strain evidence="8">ACA-DC 3411</strain>
    </source>
</reference>
<dbReference type="InterPro" id="IPR001598">
    <property type="entry name" value="Transposase_IS30_CS"/>
</dbReference>
<evidence type="ECO:0000256" key="5">
    <source>
        <dbReference type="ARBA" id="ARBA00023172"/>
    </source>
</evidence>
<dbReference type="GO" id="GO:0006313">
    <property type="term" value="P:DNA transposition"/>
    <property type="evidence" value="ECO:0007669"/>
    <property type="project" value="InterPro"/>
</dbReference>
<dbReference type="SUPFAM" id="SSF53098">
    <property type="entry name" value="Ribonuclease H-like"/>
    <property type="match status" value="1"/>
</dbReference>
<dbReference type="InterPro" id="IPR036397">
    <property type="entry name" value="RNaseH_sf"/>
</dbReference>
<evidence type="ECO:0000313" key="7">
    <source>
        <dbReference type="EMBL" id="SMS13415.1"/>
    </source>
</evidence>
<evidence type="ECO:0000256" key="3">
    <source>
        <dbReference type="ARBA" id="ARBA00022578"/>
    </source>
</evidence>
<dbReference type="Gene3D" id="3.30.420.10">
    <property type="entry name" value="Ribonuclease H-like superfamily/Ribonuclease H"/>
    <property type="match status" value="1"/>
</dbReference>
<dbReference type="PANTHER" id="PTHR10948:SF23">
    <property type="entry name" value="TRANSPOSASE INSI FOR INSERTION SEQUENCE ELEMENT IS30A-RELATED"/>
    <property type="match status" value="1"/>
</dbReference>
<feature type="domain" description="Integrase catalytic" evidence="6">
    <location>
        <begin position="189"/>
        <end position="350"/>
    </location>
</feature>
<dbReference type="Proteomes" id="UP000195412">
    <property type="component" value="Chromosome I"/>
</dbReference>
<sequence length="350" mass="40150">MLVQPDKKAGIFMTHSQINTHKHYQQLSLSDRATIQALRATGDTATVIAQKLHRSKATISREITRGSVTQLDSKRHSHQVYLAETAQAIHDRKRDRTGHHAFLKTGRAFFKALTKELTRKPRVHSVDSFVHFYRDQGKSCPSTTTVYRYIDAGLLELDNMTLPKKLRRRVKGYKNAQKRKNKKIYGDSIELRPAAVNDRTGVGHWEGDLVKGIRSADEPALMTLTERYSRTEIIVKIPDYHADTCLKALQDTINDYGAKEFESITFDNGSEFAKLSEIVGTQIYFAHPYSPWERGTNENTNGLLREYFPKGKSLRDVTLVEVQAVQSALNHRPRRILNYLRPCDYYRRMA</sequence>